<feature type="domain" description="CHY-type" evidence="4">
    <location>
        <begin position="24"/>
        <end position="105"/>
    </location>
</feature>
<dbReference type="InterPro" id="IPR008913">
    <property type="entry name" value="Znf_CHY"/>
</dbReference>
<dbReference type="PIRSF" id="PIRSF017292">
    <property type="entry name" value="UCP017292_Znf_CHY"/>
    <property type="match status" value="1"/>
</dbReference>
<protein>
    <submittedName>
        <fullName evidence="5">Uncharacterized protein, contains Zn-finger domain of CHY type</fullName>
    </submittedName>
</protein>
<dbReference type="OrthoDB" id="882119at2"/>
<keyword evidence="2" id="KW-0863">Zinc-finger</keyword>
<evidence type="ECO:0000256" key="3">
    <source>
        <dbReference type="ARBA" id="ARBA00022833"/>
    </source>
</evidence>
<dbReference type="GO" id="GO:0008270">
    <property type="term" value="F:zinc ion binding"/>
    <property type="evidence" value="ECO:0007669"/>
    <property type="project" value="UniProtKB-KW"/>
</dbReference>
<keyword evidence="6" id="KW-1185">Reference proteome</keyword>
<sequence length="121" mass="13794">MQIFRGCVAIDCVDVFGLQVRGVGVDAQTRCARYRSVLDVIAIRMACCGEYFACKDCHEEVADHAIAVWPRLQWDTRAVLCGVCGYELTIHEYMECGNRCPRCEAAFNPGCRNHYHFYFEV</sequence>
<keyword evidence="3" id="KW-0862">Zinc</keyword>
<dbReference type="PROSITE" id="PS51266">
    <property type="entry name" value="ZF_CHY"/>
    <property type="match status" value="1"/>
</dbReference>
<reference evidence="5 6" key="1">
    <citation type="submission" date="2016-10" db="EMBL/GenBank/DDBJ databases">
        <authorList>
            <person name="de Groot N.N."/>
        </authorList>
    </citation>
    <scope>NUCLEOTIDE SEQUENCE [LARGE SCALE GENOMIC DNA]</scope>
    <source>
        <strain evidence="5 6">GAS232</strain>
    </source>
</reference>
<dbReference type="SUPFAM" id="SSF161219">
    <property type="entry name" value="CHY zinc finger-like"/>
    <property type="match status" value="1"/>
</dbReference>
<keyword evidence="1" id="KW-0479">Metal-binding</keyword>
<organism evidence="5 6">
    <name type="scientific">Terriglobus roseus</name>
    <dbReference type="NCBI Taxonomy" id="392734"/>
    <lineage>
        <taxon>Bacteria</taxon>
        <taxon>Pseudomonadati</taxon>
        <taxon>Acidobacteriota</taxon>
        <taxon>Terriglobia</taxon>
        <taxon>Terriglobales</taxon>
        <taxon>Acidobacteriaceae</taxon>
        <taxon>Terriglobus</taxon>
    </lineage>
</organism>
<proteinExistence type="predicted"/>
<dbReference type="InterPro" id="IPR052604">
    <property type="entry name" value="Mito_Tim_assembly_helper"/>
</dbReference>
<accession>A0A1G7MF13</accession>
<dbReference type="AlphaFoldDB" id="A0A1G7MF13"/>
<dbReference type="PANTHER" id="PTHR28082:SF1">
    <property type="entry name" value="HELPER OF TIM PROTEIN 13"/>
    <property type="match status" value="1"/>
</dbReference>
<evidence type="ECO:0000256" key="1">
    <source>
        <dbReference type="ARBA" id="ARBA00022723"/>
    </source>
</evidence>
<dbReference type="EMBL" id="LT629690">
    <property type="protein sequence ID" value="SDF60275.1"/>
    <property type="molecule type" value="Genomic_DNA"/>
</dbReference>
<dbReference type="InterPro" id="IPR016694">
    <property type="entry name" value="UCP017292"/>
</dbReference>
<dbReference type="Pfam" id="PF05495">
    <property type="entry name" value="zf-CHY"/>
    <property type="match status" value="1"/>
</dbReference>
<dbReference type="Proteomes" id="UP000182427">
    <property type="component" value="Chromosome I"/>
</dbReference>
<name>A0A1G7MF13_9BACT</name>
<dbReference type="RefSeq" id="WP_083345671.1">
    <property type="nucleotide sequence ID" value="NZ_LT629690.1"/>
</dbReference>
<gene>
    <name evidence="5" type="ORF">SAMN05444167_2783</name>
</gene>
<evidence type="ECO:0000256" key="2">
    <source>
        <dbReference type="ARBA" id="ARBA00022771"/>
    </source>
</evidence>
<evidence type="ECO:0000313" key="5">
    <source>
        <dbReference type="EMBL" id="SDF60275.1"/>
    </source>
</evidence>
<dbReference type="GO" id="GO:0045041">
    <property type="term" value="P:protein import into mitochondrial intermembrane space"/>
    <property type="evidence" value="ECO:0007669"/>
    <property type="project" value="TreeGrafter"/>
</dbReference>
<dbReference type="InterPro" id="IPR037274">
    <property type="entry name" value="Znf_CHY_sf"/>
</dbReference>
<evidence type="ECO:0000313" key="6">
    <source>
        <dbReference type="Proteomes" id="UP000182427"/>
    </source>
</evidence>
<evidence type="ECO:0000259" key="4">
    <source>
        <dbReference type="PROSITE" id="PS51266"/>
    </source>
</evidence>
<dbReference type="PANTHER" id="PTHR28082">
    <property type="entry name" value="ZINC FINGER PROTEIN"/>
    <property type="match status" value="1"/>
</dbReference>